<proteinExistence type="predicted"/>
<evidence type="ECO:0000313" key="1">
    <source>
        <dbReference type="EMBL" id="KAK1147650.1"/>
    </source>
</evidence>
<evidence type="ECO:0000313" key="2">
    <source>
        <dbReference type="Proteomes" id="UP001177260"/>
    </source>
</evidence>
<name>A0ACC3BB19_9EURO</name>
<comment type="caution">
    <text evidence="1">The sequence shown here is derived from an EMBL/GenBank/DDBJ whole genome shotgun (WGS) entry which is preliminary data.</text>
</comment>
<keyword evidence="2" id="KW-1185">Reference proteome</keyword>
<dbReference type="EMBL" id="JAOPJF010000011">
    <property type="protein sequence ID" value="KAK1147650.1"/>
    <property type="molecule type" value="Genomic_DNA"/>
</dbReference>
<gene>
    <name evidence="1" type="ORF">N8T08_000992</name>
</gene>
<accession>A0ACC3BB19</accession>
<reference evidence="1 2" key="1">
    <citation type="journal article" date="2023" name="ACS Omega">
        <title>Identification of the Neoaspergillic Acid Biosynthesis Gene Cluster by Establishing an In Vitro CRISPR-Ribonucleoprotein Genetic System in Aspergillus melleus.</title>
        <authorList>
            <person name="Yuan B."/>
            <person name="Grau M.F."/>
            <person name="Murata R.M."/>
            <person name="Torok T."/>
            <person name="Venkateswaran K."/>
            <person name="Stajich J.E."/>
            <person name="Wang C.C.C."/>
        </authorList>
    </citation>
    <scope>NUCLEOTIDE SEQUENCE [LARGE SCALE GENOMIC DNA]</scope>
    <source>
        <strain evidence="1 2">IMV 1140</strain>
    </source>
</reference>
<dbReference type="Proteomes" id="UP001177260">
    <property type="component" value="Unassembled WGS sequence"/>
</dbReference>
<sequence>MASFIEKKSAFDRFSSSRAVDLNDAVRIEFMSRLALDLPPYYPCFGCLLLHPWRNIALPRPYFDLPGCFKPLYDSESYTDRTRAMELDNYPSYTTCKIHFVHLQLAMRRFYYGPQFGIPAESFSSTEVAVHSLENGTMTPMSSLPASAGPLSNEELNNNVMTTLTSIEARICPDPPGLCVRAQELAVVRRQNVLKAAPKPSKVYMRICEHISTPRSNFWEIFDPLLEQYCSDSTPMHVGDQGRCAKCNTSWKLELRDVGSRDVCFVLTKWIDLGPGLSPEDARWKSHINTMSRILLADDELVSDPQARFERDSAQANEANALSDEEMFNRNISLLQRHEYLNSMIRVGNYSRWFLNAELAQEREQTKRRGISRCVII</sequence>
<organism evidence="1 2">
    <name type="scientific">Aspergillus melleus</name>
    <dbReference type="NCBI Taxonomy" id="138277"/>
    <lineage>
        <taxon>Eukaryota</taxon>
        <taxon>Fungi</taxon>
        <taxon>Dikarya</taxon>
        <taxon>Ascomycota</taxon>
        <taxon>Pezizomycotina</taxon>
        <taxon>Eurotiomycetes</taxon>
        <taxon>Eurotiomycetidae</taxon>
        <taxon>Eurotiales</taxon>
        <taxon>Aspergillaceae</taxon>
        <taxon>Aspergillus</taxon>
        <taxon>Aspergillus subgen. Circumdati</taxon>
    </lineage>
</organism>
<protein>
    <submittedName>
        <fullName evidence="1">Uncharacterized protein</fullName>
    </submittedName>
</protein>